<reference evidence="1 2" key="1">
    <citation type="submission" date="2020-10" db="EMBL/GenBank/DDBJ databases">
        <title>Genomic characterization of underground lake bacteria from Wind Cave National Park: Insight into the archetypical LuxI/LuxR and identification of LuxR solos.</title>
        <authorList>
            <person name="Wengert P.C."/>
            <person name="Savka M.A."/>
        </authorList>
    </citation>
    <scope>NUCLEOTIDE SEQUENCE [LARGE SCALE GENOMIC DNA]</scope>
    <source>
        <strain evidence="1 2">SD316</strain>
    </source>
</reference>
<gene>
    <name evidence="1" type="ORF">IPV26_08730</name>
</gene>
<sequence length="191" mass="21700">MKFLSIATTALTLFVALPKAEAEAETQAFRVCHGYECYYQTKLTLSAPDLRRIQNLMQQGAKSPAAERKALRTAIALFEQRSTAIIGVRDKPRMQFGKARIKGQMDCIDESTNTDNFIRYLNSRGWLKHHTPVRKTARGSFFDGRYPHWTAVIQAKDGERWAVDSWYEAGGGPPDIMPLAEWKRRGYGGER</sequence>
<name>A0ABS3JYJ8_9HYPH</name>
<dbReference type="RefSeq" id="WP_207488324.1">
    <property type="nucleotide sequence ID" value="NZ_JADIJS010000001.1"/>
</dbReference>
<keyword evidence="2" id="KW-1185">Reference proteome</keyword>
<evidence type="ECO:0000313" key="2">
    <source>
        <dbReference type="Proteomes" id="UP000718278"/>
    </source>
</evidence>
<dbReference type="EMBL" id="JADIJS010000001">
    <property type="protein sequence ID" value="MBO1039746.1"/>
    <property type="molecule type" value="Genomic_DNA"/>
</dbReference>
<evidence type="ECO:0000313" key="1">
    <source>
        <dbReference type="EMBL" id="MBO1039746.1"/>
    </source>
</evidence>
<accession>A0ABS3JYJ8</accession>
<organism evidence="1 2">
    <name type="scientific">Brucella pituitosa</name>
    <dbReference type="NCBI Taxonomy" id="571256"/>
    <lineage>
        <taxon>Bacteria</taxon>
        <taxon>Pseudomonadati</taxon>
        <taxon>Pseudomonadota</taxon>
        <taxon>Alphaproteobacteria</taxon>
        <taxon>Hyphomicrobiales</taxon>
        <taxon>Brucellaceae</taxon>
        <taxon>Brucella/Ochrobactrum group</taxon>
        <taxon>Brucella</taxon>
    </lineage>
</organism>
<proteinExistence type="predicted"/>
<comment type="caution">
    <text evidence="1">The sequence shown here is derived from an EMBL/GenBank/DDBJ whole genome shotgun (WGS) entry which is preliminary data.</text>
</comment>
<protein>
    <submittedName>
        <fullName evidence="1">Uncharacterized protein</fullName>
    </submittedName>
</protein>
<dbReference type="Proteomes" id="UP000718278">
    <property type="component" value="Unassembled WGS sequence"/>
</dbReference>